<reference evidence="1 2" key="1">
    <citation type="submission" date="2015-01" db="EMBL/GenBank/DDBJ databases">
        <title>The Genome Sequence of Rhinocladiella mackenzie CBS 650.93.</title>
        <authorList>
            <consortium name="The Broad Institute Genomics Platform"/>
            <person name="Cuomo C."/>
            <person name="de Hoog S."/>
            <person name="Gorbushina A."/>
            <person name="Stielow B."/>
            <person name="Teixiera M."/>
            <person name="Abouelleil A."/>
            <person name="Chapman S.B."/>
            <person name="Priest M."/>
            <person name="Young S.K."/>
            <person name="Wortman J."/>
            <person name="Nusbaum C."/>
            <person name="Birren B."/>
        </authorList>
    </citation>
    <scope>NUCLEOTIDE SEQUENCE [LARGE SCALE GENOMIC DNA]</scope>
    <source>
        <strain evidence="1 2">CBS 650.93</strain>
    </source>
</reference>
<evidence type="ECO:0000313" key="2">
    <source>
        <dbReference type="Proteomes" id="UP000053617"/>
    </source>
</evidence>
<accession>A0A0D2FP02</accession>
<dbReference type="GeneID" id="25295476"/>
<dbReference type="Proteomes" id="UP000053617">
    <property type="component" value="Unassembled WGS sequence"/>
</dbReference>
<keyword evidence="2" id="KW-1185">Reference proteome</keyword>
<sequence>MPGFEVPKVLTAIDTPDETRPYRYETVYDVLNVDMVNLDALLQAWSSPKAKITLLLYRRLDFAAHEGKEVPAAGGIIVANSLTPQDTPEILEDYHAWYRQEHIHKLMKIPGWRTGSRYQLLDQRGEMAEYAGPFMAVHQYDEDNALGGTEWTQSIVSEWTKKIDQRMAKRPHRRVFKIDRVVSY</sequence>
<organism evidence="1 2">
    <name type="scientific">Rhinocladiella mackenziei CBS 650.93</name>
    <dbReference type="NCBI Taxonomy" id="1442369"/>
    <lineage>
        <taxon>Eukaryota</taxon>
        <taxon>Fungi</taxon>
        <taxon>Dikarya</taxon>
        <taxon>Ascomycota</taxon>
        <taxon>Pezizomycotina</taxon>
        <taxon>Eurotiomycetes</taxon>
        <taxon>Chaetothyriomycetidae</taxon>
        <taxon>Chaetothyriales</taxon>
        <taxon>Herpotrichiellaceae</taxon>
        <taxon>Rhinocladiella</taxon>
    </lineage>
</organism>
<dbReference type="OrthoDB" id="2851338at2759"/>
<evidence type="ECO:0008006" key="3">
    <source>
        <dbReference type="Google" id="ProtNLM"/>
    </source>
</evidence>
<evidence type="ECO:0000313" key="1">
    <source>
        <dbReference type="EMBL" id="KIX03852.1"/>
    </source>
</evidence>
<protein>
    <recommendedName>
        <fullName evidence="3">EthD domain-containing protein</fullName>
    </recommendedName>
</protein>
<name>A0A0D2FP02_9EURO</name>
<gene>
    <name evidence="1" type="ORF">Z518_07405</name>
</gene>
<dbReference type="HOGENOM" id="CLU_1468979_0_0_1"/>
<dbReference type="AlphaFoldDB" id="A0A0D2FP02"/>
<dbReference type="EMBL" id="KN847479">
    <property type="protein sequence ID" value="KIX03852.1"/>
    <property type="molecule type" value="Genomic_DNA"/>
</dbReference>
<dbReference type="VEuPathDB" id="FungiDB:Z518_07405"/>
<dbReference type="RefSeq" id="XP_013270988.1">
    <property type="nucleotide sequence ID" value="XM_013415534.1"/>
</dbReference>
<proteinExistence type="predicted"/>